<accession>A0ABN7NAG4</accession>
<organism evidence="5 6">
    <name type="scientific">Paraburkholderia nemoris</name>
    <dbReference type="NCBI Taxonomy" id="2793076"/>
    <lineage>
        <taxon>Bacteria</taxon>
        <taxon>Pseudomonadati</taxon>
        <taxon>Pseudomonadota</taxon>
        <taxon>Betaproteobacteria</taxon>
        <taxon>Burkholderiales</taxon>
        <taxon>Burkholderiaceae</taxon>
        <taxon>Paraburkholderia</taxon>
    </lineage>
</organism>
<dbReference type="InterPro" id="IPR006260">
    <property type="entry name" value="TonB/TolA_C"/>
</dbReference>
<reference evidence="5 6" key="1">
    <citation type="submission" date="2021-02" db="EMBL/GenBank/DDBJ databases">
        <authorList>
            <person name="Vanwijnsberghe S."/>
        </authorList>
    </citation>
    <scope>NUCLEOTIDE SEQUENCE [LARGE SCALE GENOMIC DNA]</scope>
    <source>
        <strain evidence="5 6">R-69776</strain>
    </source>
</reference>
<sequence>MIEPVSLTLIPLVLALLAACTAEVPVNSNKPLIPLAGDVAKRCLVHAAGSGEPLLTLGEMNALQWRRYVSCALTSNLSVDANSDLGNPEAVVSLRLNPDGSVGSLTLLHTSGNDAWDAAVQRAIVAASPLPPAPSNQNVSGIEFHLRPPHRPLGIGDSTGIAGESHWSVKHCITVGSAHTCE</sequence>
<dbReference type="Pfam" id="PF13103">
    <property type="entry name" value="TonB_2"/>
    <property type="match status" value="1"/>
</dbReference>
<evidence type="ECO:0000313" key="6">
    <source>
        <dbReference type="Proteomes" id="UP000673821"/>
    </source>
</evidence>
<evidence type="ECO:0000256" key="2">
    <source>
        <dbReference type="ARBA" id="ARBA00022692"/>
    </source>
</evidence>
<gene>
    <name evidence="5" type="ORF">R69776_07530</name>
</gene>
<evidence type="ECO:0000256" key="4">
    <source>
        <dbReference type="ARBA" id="ARBA00023136"/>
    </source>
</evidence>
<comment type="caution">
    <text evidence="5">The sequence shown here is derived from an EMBL/GenBank/DDBJ whole genome shotgun (WGS) entry which is preliminary data.</text>
</comment>
<keyword evidence="2" id="KW-0812">Transmembrane</keyword>
<name>A0ABN7NAG4_9BURK</name>
<evidence type="ECO:0000256" key="3">
    <source>
        <dbReference type="ARBA" id="ARBA00022989"/>
    </source>
</evidence>
<protein>
    <recommendedName>
        <fullName evidence="7">TonB C-terminal domain-containing protein</fullName>
    </recommendedName>
</protein>
<evidence type="ECO:0000256" key="1">
    <source>
        <dbReference type="ARBA" id="ARBA00004167"/>
    </source>
</evidence>
<dbReference type="EMBL" id="CAJNBH010000036">
    <property type="protein sequence ID" value="CAE6851551.1"/>
    <property type="molecule type" value="Genomic_DNA"/>
</dbReference>
<evidence type="ECO:0008006" key="7">
    <source>
        <dbReference type="Google" id="ProtNLM"/>
    </source>
</evidence>
<dbReference type="Proteomes" id="UP000673821">
    <property type="component" value="Unassembled WGS sequence"/>
</dbReference>
<keyword evidence="6" id="KW-1185">Reference proteome</keyword>
<proteinExistence type="predicted"/>
<dbReference type="NCBIfam" id="TIGR01352">
    <property type="entry name" value="tonB_Cterm"/>
    <property type="match status" value="1"/>
</dbReference>
<dbReference type="SUPFAM" id="SSF74653">
    <property type="entry name" value="TolA/TonB C-terminal domain"/>
    <property type="match status" value="1"/>
</dbReference>
<keyword evidence="4" id="KW-0472">Membrane</keyword>
<comment type="subcellular location">
    <subcellularLocation>
        <location evidence="1">Membrane</location>
        <topology evidence="1">Single-pass membrane protein</topology>
    </subcellularLocation>
</comment>
<dbReference type="Gene3D" id="3.30.1150.10">
    <property type="match status" value="1"/>
</dbReference>
<evidence type="ECO:0000313" key="5">
    <source>
        <dbReference type="EMBL" id="CAE6851551.1"/>
    </source>
</evidence>
<keyword evidence="3" id="KW-1133">Transmembrane helix</keyword>